<organism evidence="2 3">
    <name type="scientific">Cafeteria roenbergensis</name>
    <name type="common">Marine flagellate</name>
    <dbReference type="NCBI Taxonomy" id="33653"/>
    <lineage>
        <taxon>Eukaryota</taxon>
        <taxon>Sar</taxon>
        <taxon>Stramenopiles</taxon>
        <taxon>Bigyra</taxon>
        <taxon>Opalozoa</taxon>
        <taxon>Bicosoecida</taxon>
        <taxon>Cafeteriaceae</taxon>
        <taxon>Cafeteria</taxon>
    </lineage>
</organism>
<keyword evidence="1" id="KW-0472">Membrane</keyword>
<feature type="transmembrane region" description="Helical" evidence="1">
    <location>
        <begin position="14"/>
        <end position="34"/>
    </location>
</feature>
<keyword evidence="1" id="KW-0812">Transmembrane</keyword>
<evidence type="ECO:0000313" key="3">
    <source>
        <dbReference type="Proteomes" id="UP000323011"/>
    </source>
</evidence>
<feature type="transmembrane region" description="Helical" evidence="1">
    <location>
        <begin position="98"/>
        <end position="120"/>
    </location>
</feature>
<feature type="transmembrane region" description="Helical" evidence="1">
    <location>
        <begin position="63"/>
        <end position="86"/>
    </location>
</feature>
<evidence type="ECO:0000256" key="1">
    <source>
        <dbReference type="SAM" id="Phobius"/>
    </source>
</evidence>
<keyword evidence="3" id="KW-1185">Reference proteome</keyword>
<dbReference type="AlphaFoldDB" id="A0A5A8CI91"/>
<name>A0A5A8CI91_CAFRO</name>
<gene>
    <name evidence="2" type="ORF">FNF29_03615</name>
</gene>
<sequence length="169" mass="17518">MAAAAHTDWSCNPYAILLLSGFAGSTATMPLMMFESLAIVKGVVAAVGPSVDEASLERQKRTLSWSITLASATTTFAGAAVAAAIGKRLCVTKEDAEFVFRLRSGITGAVGGLGILGMTLGQRYATAIQETICLAGAGLGLYVGYTYGDDAATQVLSVVWPGFKSRATW</sequence>
<protein>
    <submittedName>
        <fullName evidence="2">Uncharacterized protein</fullName>
    </submittedName>
</protein>
<dbReference type="Proteomes" id="UP000323011">
    <property type="component" value="Unassembled WGS sequence"/>
</dbReference>
<proteinExistence type="predicted"/>
<reference evidence="2 3" key="1">
    <citation type="submission" date="2019-07" db="EMBL/GenBank/DDBJ databases">
        <title>Genomes of Cafeteria roenbergensis.</title>
        <authorList>
            <person name="Fischer M.G."/>
            <person name="Hackl T."/>
            <person name="Roman M."/>
        </authorList>
    </citation>
    <scope>NUCLEOTIDE SEQUENCE [LARGE SCALE GENOMIC DNA]</scope>
    <source>
        <strain evidence="2 3">BVI</strain>
    </source>
</reference>
<comment type="caution">
    <text evidence="2">The sequence shown here is derived from an EMBL/GenBank/DDBJ whole genome shotgun (WGS) entry which is preliminary data.</text>
</comment>
<keyword evidence="1" id="KW-1133">Transmembrane helix</keyword>
<accession>A0A5A8CI91</accession>
<dbReference type="EMBL" id="VLTN01000019">
    <property type="protein sequence ID" value="KAA0152726.1"/>
    <property type="molecule type" value="Genomic_DNA"/>
</dbReference>
<evidence type="ECO:0000313" key="2">
    <source>
        <dbReference type="EMBL" id="KAA0152726.1"/>
    </source>
</evidence>